<proteinExistence type="inferred from homology"/>
<dbReference type="AlphaFoldDB" id="A0A3P5WIX8"/>
<sequence>MTDITGKVAVVTGGASGIGRGIAEQLIEEGAQVVIADINKDTVETVAAEIGAWGVSLDVTDAAAVSALADATVEKYGKVDIIVNNAGVGPSAPISALTLDDWHWIIDVNLFGVINGVHAFLPHLLGNPNGGHIVNTASMAIFSPLSGLGAYGASKAGVAALSEVLSKELEEQGSAVKVTVLPPGPVRSNIKNSLSHRPEGQTGALVDVDLTAEEGADSLRWINPREAGRIVTRAIRNNDFLALTHPEWWPMVAERNAVTKASFEKYSA</sequence>
<gene>
    <name evidence="6" type="ORF">PSET11_00359</name>
</gene>
<dbReference type="OrthoDB" id="517007at2"/>
<dbReference type="EC" id="1.-.-.-" evidence="6"/>
<dbReference type="GO" id="GO:0016491">
    <property type="term" value="F:oxidoreductase activity"/>
    <property type="evidence" value="ECO:0007669"/>
    <property type="project" value="UniProtKB-KW"/>
</dbReference>
<dbReference type="PRINTS" id="PR00081">
    <property type="entry name" value="GDHRDH"/>
</dbReference>
<dbReference type="PROSITE" id="PS00061">
    <property type="entry name" value="ADH_SHORT"/>
    <property type="match status" value="1"/>
</dbReference>
<comment type="similarity">
    <text evidence="1 4">Belongs to the short-chain dehydrogenases/reductases (SDR) family.</text>
</comment>
<evidence type="ECO:0000259" key="5">
    <source>
        <dbReference type="SMART" id="SM00822"/>
    </source>
</evidence>
<dbReference type="FunFam" id="3.40.50.720:FF:000084">
    <property type="entry name" value="Short-chain dehydrogenase reductase"/>
    <property type="match status" value="1"/>
</dbReference>
<dbReference type="Pfam" id="PF00106">
    <property type="entry name" value="adh_short"/>
    <property type="match status" value="1"/>
</dbReference>
<dbReference type="CDD" id="cd05233">
    <property type="entry name" value="SDR_c"/>
    <property type="match status" value="1"/>
</dbReference>
<dbReference type="Gene3D" id="3.40.50.720">
    <property type="entry name" value="NAD(P)-binding Rossmann-like Domain"/>
    <property type="match status" value="1"/>
</dbReference>
<dbReference type="InterPro" id="IPR036291">
    <property type="entry name" value="NAD(P)-bd_dom_sf"/>
</dbReference>
<dbReference type="PANTHER" id="PTHR43391:SF14">
    <property type="entry name" value="DEHYDROGENASE_REDUCTASE SDR FAMILY PROTEIN 7-LIKE"/>
    <property type="match status" value="1"/>
</dbReference>
<name>A0A3P5WIX8_9MICC</name>
<feature type="domain" description="Ketoreductase" evidence="5">
    <location>
        <begin position="7"/>
        <end position="189"/>
    </location>
</feature>
<evidence type="ECO:0000256" key="4">
    <source>
        <dbReference type="RuleBase" id="RU000363"/>
    </source>
</evidence>
<evidence type="ECO:0000256" key="1">
    <source>
        <dbReference type="ARBA" id="ARBA00006484"/>
    </source>
</evidence>
<dbReference type="Proteomes" id="UP000280861">
    <property type="component" value="Unassembled WGS sequence"/>
</dbReference>
<accession>A0A3P5WIX8</accession>
<dbReference type="PRINTS" id="PR00080">
    <property type="entry name" value="SDRFAMILY"/>
</dbReference>
<evidence type="ECO:0000313" key="7">
    <source>
        <dbReference type="Proteomes" id="UP000280861"/>
    </source>
</evidence>
<evidence type="ECO:0000313" key="6">
    <source>
        <dbReference type="EMBL" id="VDC18522.1"/>
    </source>
</evidence>
<dbReference type="SUPFAM" id="SSF51735">
    <property type="entry name" value="NAD(P)-binding Rossmann-fold domains"/>
    <property type="match status" value="1"/>
</dbReference>
<keyword evidence="7" id="KW-1185">Reference proteome</keyword>
<dbReference type="InterPro" id="IPR002347">
    <property type="entry name" value="SDR_fam"/>
</dbReference>
<keyword evidence="3 6" id="KW-0560">Oxidoreductase</keyword>
<protein>
    <submittedName>
        <fullName evidence="6">Putative oxidoreductase</fullName>
        <ecNumber evidence="6">1.-.-.-</ecNumber>
    </submittedName>
</protein>
<dbReference type="InterPro" id="IPR020904">
    <property type="entry name" value="Sc_DH/Rdtase_CS"/>
</dbReference>
<dbReference type="PANTHER" id="PTHR43391">
    <property type="entry name" value="RETINOL DEHYDROGENASE-RELATED"/>
    <property type="match status" value="1"/>
</dbReference>
<evidence type="ECO:0000256" key="3">
    <source>
        <dbReference type="ARBA" id="ARBA00023002"/>
    </source>
</evidence>
<dbReference type="InterPro" id="IPR057326">
    <property type="entry name" value="KR_dom"/>
</dbReference>
<dbReference type="SMART" id="SM00822">
    <property type="entry name" value="PKS_KR"/>
    <property type="match status" value="1"/>
</dbReference>
<reference evidence="6 7" key="1">
    <citation type="submission" date="2018-11" db="EMBL/GenBank/DDBJ databases">
        <authorList>
            <person name="Criscuolo A."/>
        </authorList>
    </citation>
    <scope>NUCLEOTIDE SEQUENCE [LARGE SCALE GENOMIC DNA]</scope>
    <source>
        <strain evidence="6">AT11b</strain>
    </source>
</reference>
<keyword evidence="2" id="KW-0521">NADP</keyword>
<dbReference type="EMBL" id="UXAU01000009">
    <property type="protein sequence ID" value="VDC18522.1"/>
    <property type="molecule type" value="Genomic_DNA"/>
</dbReference>
<dbReference type="RefSeq" id="WP_160118946.1">
    <property type="nucleotide sequence ID" value="NZ_CBCRYA010000005.1"/>
</dbReference>
<organism evidence="6 7">
    <name type="scientific">Arthrobacter ulcerisalmonis</name>
    <dbReference type="NCBI Taxonomy" id="2483813"/>
    <lineage>
        <taxon>Bacteria</taxon>
        <taxon>Bacillati</taxon>
        <taxon>Actinomycetota</taxon>
        <taxon>Actinomycetes</taxon>
        <taxon>Micrococcales</taxon>
        <taxon>Micrococcaceae</taxon>
        <taxon>Arthrobacter</taxon>
    </lineage>
</organism>
<evidence type="ECO:0000256" key="2">
    <source>
        <dbReference type="ARBA" id="ARBA00022857"/>
    </source>
</evidence>